<evidence type="ECO:0000256" key="4">
    <source>
        <dbReference type="ARBA" id="ARBA00022692"/>
    </source>
</evidence>
<dbReference type="PANTHER" id="PTHR33452">
    <property type="entry name" value="OXIDOREDUCTASE CATD-RELATED"/>
    <property type="match status" value="1"/>
</dbReference>
<comment type="subcellular location">
    <subcellularLocation>
        <location evidence="1">Cell membrane</location>
        <topology evidence="1">Multi-pass membrane protein</topology>
    </subcellularLocation>
</comment>
<dbReference type="PANTHER" id="PTHR33452:SF1">
    <property type="entry name" value="INNER MEMBRANE PROTEIN YPHA-RELATED"/>
    <property type="match status" value="1"/>
</dbReference>
<dbReference type="RefSeq" id="WP_128700202.1">
    <property type="nucleotide sequence ID" value="NZ_CP019384.1"/>
</dbReference>
<evidence type="ECO:0000256" key="2">
    <source>
        <dbReference type="ARBA" id="ARBA00006679"/>
    </source>
</evidence>
<dbReference type="InterPro" id="IPR051907">
    <property type="entry name" value="DoxX-like_oxidoreductase"/>
</dbReference>
<organism evidence="8 9">
    <name type="scientific">Velamenicoccus archaeovorus</name>
    <dbReference type="NCBI Taxonomy" id="1930593"/>
    <lineage>
        <taxon>Bacteria</taxon>
        <taxon>Pseudomonadati</taxon>
        <taxon>Candidatus Omnitrophota</taxon>
        <taxon>Candidatus Velamenicoccus</taxon>
    </lineage>
</organism>
<dbReference type="InterPro" id="IPR032808">
    <property type="entry name" value="DoxX"/>
</dbReference>
<comment type="similarity">
    <text evidence="2">Belongs to the DoxX family.</text>
</comment>
<keyword evidence="4 7" id="KW-0812">Transmembrane</keyword>
<dbReference type="AlphaFoldDB" id="A0A410P5M8"/>
<dbReference type="EMBL" id="CP019384">
    <property type="protein sequence ID" value="QAT17378.1"/>
    <property type="molecule type" value="Genomic_DNA"/>
</dbReference>
<protein>
    <recommendedName>
        <fullName evidence="10">DoxX family protein</fullName>
    </recommendedName>
</protein>
<keyword evidence="5 7" id="KW-1133">Transmembrane helix</keyword>
<dbReference type="OrthoDB" id="879806at2"/>
<evidence type="ECO:0000256" key="3">
    <source>
        <dbReference type="ARBA" id="ARBA00022475"/>
    </source>
</evidence>
<proteinExistence type="inferred from homology"/>
<feature type="transmembrane region" description="Helical" evidence="7">
    <location>
        <begin position="40"/>
        <end position="62"/>
    </location>
</feature>
<evidence type="ECO:0000313" key="9">
    <source>
        <dbReference type="Proteomes" id="UP000287243"/>
    </source>
</evidence>
<gene>
    <name evidence="8" type="ORF">BU251_06395</name>
</gene>
<feature type="transmembrane region" description="Helical" evidence="7">
    <location>
        <begin position="12"/>
        <end position="34"/>
    </location>
</feature>
<dbReference type="Pfam" id="PF07681">
    <property type="entry name" value="DoxX"/>
    <property type="match status" value="1"/>
</dbReference>
<feature type="transmembrane region" description="Helical" evidence="7">
    <location>
        <begin position="74"/>
        <end position="93"/>
    </location>
</feature>
<dbReference type="GO" id="GO:0005886">
    <property type="term" value="C:plasma membrane"/>
    <property type="evidence" value="ECO:0007669"/>
    <property type="project" value="UniProtKB-SubCell"/>
</dbReference>
<keyword evidence="6 7" id="KW-0472">Membrane</keyword>
<sequence>MEMVKKQAHWFLRLAIAAVFLFHGLTKFPTISIFASMMKLPWLIALAVPVCETMGSVLILIGGCVNDRGWTTRVGSLLIIPVMAAAIYMIHWGQWSFLPSSSHPMGGIEFQTVLLAVLFYLLIKGKDA</sequence>
<evidence type="ECO:0000256" key="6">
    <source>
        <dbReference type="ARBA" id="ARBA00023136"/>
    </source>
</evidence>
<evidence type="ECO:0000256" key="1">
    <source>
        <dbReference type="ARBA" id="ARBA00004651"/>
    </source>
</evidence>
<name>A0A410P5M8_VELA1</name>
<keyword evidence="3" id="KW-1003">Cell membrane</keyword>
<keyword evidence="9" id="KW-1185">Reference proteome</keyword>
<evidence type="ECO:0008006" key="10">
    <source>
        <dbReference type="Google" id="ProtNLM"/>
    </source>
</evidence>
<feature type="transmembrane region" description="Helical" evidence="7">
    <location>
        <begin position="105"/>
        <end position="123"/>
    </location>
</feature>
<evidence type="ECO:0000313" key="8">
    <source>
        <dbReference type="EMBL" id="QAT17378.1"/>
    </source>
</evidence>
<evidence type="ECO:0000256" key="5">
    <source>
        <dbReference type="ARBA" id="ARBA00022989"/>
    </source>
</evidence>
<evidence type="ECO:0000256" key="7">
    <source>
        <dbReference type="SAM" id="Phobius"/>
    </source>
</evidence>
<dbReference type="Proteomes" id="UP000287243">
    <property type="component" value="Chromosome"/>
</dbReference>
<accession>A0A410P5M8</accession>
<reference evidence="8 9" key="1">
    <citation type="submission" date="2017-01" db="EMBL/GenBank/DDBJ databases">
        <title>First insights into the biology of 'candidatus Vampirococcus archaeovorus'.</title>
        <authorList>
            <person name="Kizina J."/>
            <person name="Jordan S."/>
            <person name="Stueber K."/>
            <person name="Reinhardt R."/>
            <person name="Harder J."/>
        </authorList>
    </citation>
    <scope>NUCLEOTIDE SEQUENCE [LARGE SCALE GENOMIC DNA]</scope>
    <source>
        <strain evidence="8 9">LiM</strain>
    </source>
</reference>
<dbReference type="KEGG" id="vai:BU251_06395"/>